<reference evidence="1 2" key="1">
    <citation type="submission" date="2016-10" db="EMBL/GenBank/DDBJ databases">
        <authorList>
            <person name="de Groot N.N."/>
        </authorList>
    </citation>
    <scope>NUCLEOTIDE SEQUENCE [LARGE SCALE GENOMIC DNA]</scope>
    <source>
        <strain evidence="1 2">DSM 25584</strain>
    </source>
</reference>
<dbReference type="STRING" id="1082479.SAMN05216241_104182"/>
<dbReference type="Proteomes" id="UP000199415">
    <property type="component" value="Unassembled WGS sequence"/>
</dbReference>
<accession>A0A1G7QXI2</accession>
<dbReference type="OrthoDB" id="5293049at2"/>
<dbReference type="EMBL" id="FNCE01000004">
    <property type="protein sequence ID" value="SDG03154.1"/>
    <property type="molecule type" value="Genomic_DNA"/>
</dbReference>
<dbReference type="PANTHER" id="PTHR14136:SF17">
    <property type="entry name" value="BTB_POZ DOMAIN-CONTAINING PROTEIN KCTD9"/>
    <property type="match status" value="1"/>
</dbReference>
<evidence type="ECO:0000313" key="2">
    <source>
        <dbReference type="Proteomes" id="UP000199415"/>
    </source>
</evidence>
<sequence>MPENSLYQLYECTLTCASPRQLRNIFLIVAGAIGLGFAYKRLKVANIQSEAAAEQAQTSTRNDLINQFTSAAELIKQEDSASRLAGYALMQRVAIDSERDLHEVHRVLRVQMRELANHRMDKPDTEQTKLDTEIQSIADFLFLRKAPTSDALFPRSTRLLLLDLMPEVDLRYITLQNLNLSKATFSNVRFEQTTLFRSSFRESYFQNCRIDDVYIEQCDFTFTHIGPLTNLSNTRILKSYFHKSHQWSSSYSNCYFEDCDFSRMMLEHNVDFDRCLFTGGNQMNPCFDNALFMDCKFRDWDTIGATFNYAEIDRTIFLDINFDAARMQNCNFHKTGIQRSSFRGASFRESKFYKSEFYYSNLSDSEFEECHGDRNIFRECKLDGIDDIDQDRMGIRLSS</sequence>
<protein>
    <submittedName>
        <fullName evidence="1">Uncharacterized protein YjbI, contains pentapeptide repeats</fullName>
    </submittedName>
</protein>
<dbReference type="RefSeq" id="WP_090019566.1">
    <property type="nucleotide sequence ID" value="NZ_FNCE01000004.1"/>
</dbReference>
<dbReference type="InterPro" id="IPR051082">
    <property type="entry name" value="Pentapeptide-BTB/POZ_domain"/>
</dbReference>
<name>A0A1G7QXI2_9PROT</name>
<organism evidence="1 2">
    <name type="scientific">Limimonas halophila</name>
    <dbReference type="NCBI Taxonomy" id="1082479"/>
    <lineage>
        <taxon>Bacteria</taxon>
        <taxon>Pseudomonadati</taxon>
        <taxon>Pseudomonadota</taxon>
        <taxon>Alphaproteobacteria</taxon>
        <taxon>Rhodospirillales</taxon>
        <taxon>Rhodovibrionaceae</taxon>
        <taxon>Limimonas</taxon>
    </lineage>
</organism>
<dbReference type="InterPro" id="IPR001646">
    <property type="entry name" value="5peptide_repeat"/>
</dbReference>
<gene>
    <name evidence="1" type="ORF">SAMN05216241_104182</name>
</gene>
<dbReference type="Pfam" id="PF00805">
    <property type="entry name" value="Pentapeptide"/>
    <property type="match status" value="2"/>
</dbReference>
<dbReference type="AlphaFoldDB" id="A0A1G7QXI2"/>
<dbReference type="PANTHER" id="PTHR14136">
    <property type="entry name" value="BTB_POZ DOMAIN-CONTAINING PROTEIN KCTD9"/>
    <property type="match status" value="1"/>
</dbReference>
<dbReference type="Gene3D" id="2.160.20.80">
    <property type="entry name" value="E3 ubiquitin-protein ligase SopA"/>
    <property type="match status" value="3"/>
</dbReference>
<proteinExistence type="predicted"/>
<dbReference type="SUPFAM" id="SSF141571">
    <property type="entry name" value="Pentapeptide repeat-like"/>
    <property type="match status" value="1"/>
</dbReference>
<keyword evidence="2" id="KW-1185">Reference proteome</keyword>
<evidence type="ECO:0000313" key="1">
    <source>
        <dbReference type="EMBL" id="SDG03154.1"/>
    </source>
</evidence>